<dbReference type="InParanoid" id="K4AHR9"/>
<dbReference type="AlphaFoldDB" id="K4AHR9"/>
<name>K4AHR9_SETIT</name>
<dbReference type="EnsemblPlants" id="KQK89228">
    <property type="protein sequence ID" value="KQK89228"/>
    <property type="gene ID" value="SETIT_038426mg"/>
</dbReference>
<reference evidence="2" key="1">
    <citation type="journal article" date="2012" name="Nat. Biotechnol.">
        <title>Reference genome sequence of the model plant Setaria.</title>
        <authorList>
            <person name="Bennetzen J.L."/>
            <person name="Schmutz J."/>
            <person name="Wang H."/>
            <person name="Percifield R."/>
            <person name="Hawkins J."/>
            <person name="Pontaroli A.C."/>
            <person name="Estep M."/>
            <person name="Feng L."/>
            <person name="Vaughn J.N."/>
            <person name="Grimwood J."/>
            <person name="Jenkins J."/>
            <person name="Barry K."/>
            <person name="Lindquist E."/>
            <person name="Hellsten U."/>
            <person name="Deshpande S."/>
            <person name="Wang X."/>
            <person name="Wu X."/>
            <person name="Mitros T."/>
            <person name="Triplett J."/>
            <person name="Yang X."/>
            <person name="Ye C.Y."/>
            <person name="Mauro-Herrera M."/>
            <person name="Wang L."/>
            <person name="Li P."/>
            <person name="Sharma M."/>
            <person name="Sharma R."/>
            <person name="Ronald P.C."/>
            <person name="Panaud O."/>
            <person name="Kellogg E.A."/>
            <person name="Brutnell T.P."/>
            <person name="Doust A.N."/>
            <person name="Tuskan G.A."/>
            <person name="Rokhsar D."/>
            <person name="Devos K.M."/>
        </authorList>
    </citation>
    <scope>NUCLEOTIDE SEQUENCE [LARGE SCALE GENOMIC DNA]</scope>
    <source>
        <strain evidence="2">cv. Yugu1</strain>
    </source>
</reference>
<accession>K4AHR9</accession>
<reference evidence="1" key="2">
    <citation type="submission" date="2018-08" db="UniProtKB">
        <authorList>
            <consortium name="EnsemblPlants"/>
        </authorList>
    </citation>
    <scope>IDENTIFICATION</scope>
    <source>
        <strain evidence="1">Yugu1</strain>
    </source>
</reference>
<keyword evidence="2" id="KW-1185">Reference proteome</keyword>
<dbReference type="EMBL" id="AGNK02005639">
    <property type="status" value="NOT_ANNOTATED_CDS"/>
    <property type="molecule type" value="Genomic_DNA"/>
</dbReference>
<dbReference type="HOGENOM" id="CLU_2871919_0_0_1"/>
<evidence type="ECO:0000313" key="1">
    <source>
        <dbReference type="EnsemblPlants" id="KQK89228"/>
    </source>
</evidence>
<evidence type="ECO:0000313" key="2">
    <source>
        <dbReference type="Proteomes" id="UP000004995"/>
    </source>
</evidence>
<dbReference type="Gramene" id="KQK89228">
    <property type="protein sequence ID" value="KQK89228"/>
    <property type="gene ID" value="SETIT_038426mg"/>
</dbReference>
<sequence>MTFFSFTDFKTQQKLASIVTARNKPNTAKVYRCREERGKRNISKFTWPFKLKGQCYAIYLLIIF</sequence>
<dbReference type="Proteomes" id="UP000004995">
    <property type="component" value="Unassembled WGS sequence"/>
</dbReference>
<organism evidence="1 2">
    <name type="scientific">Setaria italica</name>
    <name type="common">Foxtail millet</name>
    <name type="synonym">Panicum italicum</name>
    <dbReference type="NCBI Taxonomy" id="4555"/>
    <lineage>
        <taxon>Eukaryota</taxon>
        <taxon>Viridiplantae</taxon>
        <taxon>Streptophyta</taxon>
        <taxon>Embryophyta</taxon>
        <taxon>Tracheophyta</taxon>
        <taxon>Spermatophyta</taxon>
        <taxon>Magnoliopsida</taxon>
        <taxon>Liliopsida</taxon>
        <taxon>Poales</taxon>
        <taxon>Poaceae</taxon>
        <taxon>PACMAD clade</taxon>
        <taxon>Panicoideae</taxon>
        <taxon>Panicodae</taxon>
        <taxon>Paniceae</taxon>
        <taxon>Cenchrinae</taxon>
        <taxon>Setaria</taxon>
    </lineage>
</organism>
<proteinExistence type="predicted"/>
<protein>
    <submittedName>
        <fullName evidence="1">Uncharacterized protein</fullName>
    </submittedName>
</protein>